<dbReference type="InterPro" id="IPR050941">
    <property type="entry name" value="CCN"/>
</dbReference>
<sequence>MFLDSWRDSESGRPVNALIGLGCTVALLILHQHNQPVRASTPIGPGPGPLASREGTGTPDASCPWEFRSCNWYCPSLPEKCTGDRLLPDPCRCCTLCMRQTGERCSLPREACDAAFQLTCVNGRCKGPRNVQIRSASMTSINLSWDPFLPPGSELGHYVVFYTSQYTETISGWPGLLEVGNSTFASIRDLQKGVAYYFRVSYRLPRRGIFMEGPLSEVALHQTGNPAPTGGCEHEATHYDEGQTVQQSCDTVCDCLLGRWICRPRSCPPSPDMVLYNPVNCREVSHPDDPHCCQMIECDEGPTEPLNPADCIHDEEVHRHGETYYYGCEEVCHCDNGIESCAQRCPDSGSMLPDSSSCPQPQLNTPPDGECCPYWTCPPPPGSCEMNGNTYEEGEYFDIGCSMRCQCKANYVTCLPRCPYNFRAPTEDCLEPKRVQIPGECCMQWECPTTSATTDCVYFGSLGNITMANGEWIDEGCDQRCLCDHGSLVCMPVCVAPSRPSPTLLCPTPVITKLRSEDCCKVIACHDPKQQSPNVVRDVSVYSFNDTSITVAFVPPANDELLSRLDGYIIRYTDSDQNVNPETWNTFRKDFPAGIRVHGHIIIEITGLSRRTTYYLQIKVSVPDLTEPRWPNTLPSTETIVITTVENAPQPCTYKSQVYQHNERFYDGCESSCECKAGRTICRERCPLTELLPSHFCPNPQRVVVEGQCCPEWRCLPKEGDCSYGGSIYLDGMEWRQGCDLRCSCDSGEVTCHNLCSTTPPVPTPDCPYPVQVSVPDTCCKEWLCYDARQPAHEPLPSLAVPLSSFQINITAKDISAHQVTIYWPPLTDVQRRYIARFRLKYKELSYGVKNWTTTVEFRASMVSYTILDLRPARSYVVQLVVLVGDPTVAIHLPTNKMEIDTLWLPSSDAKPYPGRPFEIKAIDISSESITVRWTMLPVEIAEHIIGWRLLVTDSQESRVISSNIVEPTALSAVVGNLTQGTIYHVQLLGLWDNGTLTREVRSQTLVVKTSQEKDVSKPASFSSGRAIGGAIVALFILVALVVIVVYVRVRKSRYSKRYDVYMHNTTVNYDTGAGYEQVYSSTASGLDEEVRGNGLTIRRDSEAGLLDAAD</sequence>
<keyword evidence="3" id="KW-0472">Membrane</keyword>
<keyword evidence="7" id="KW-1185">Reference proteome</keyword>
<dbReference type="KEGG" id="aplc:110976780"/>
<dbReference type="RefSeq" id="XP_022086045.1">
    <property type="nucleotide sequence ID" value="XM_022230353.1"/>
</dbReference>
<dbReference type="InterPro" id="IPR000867">
    <property type="entry name" value="IGFBP-like"/>
</dbReference>
<accession>A0A8B7Y175</accession>
<dbReference type="PROSITE" id="PS01208">
    <property type="entry name" value="VWFC_1"/>
    <property type="match status" value="3"/>
</dbReference>
<feature type="domain" description="VWFC" evidence="4">
    <location>
        <begin position="720"/>
        <end position="786"/>
    </location>
</feature>
<feature type="domain" description="VWFC" evidence="4">
    <location>
        <begin position="650"/>
        <end position="716"/>
    </location>
</feature>
<feature type="domain" description="VWFC" evidence="4">
    <location>
        <begin position="309"/>
        <end position="378"/>
    </location>
</feature>
<proteinExistence type="predicted"/>
<dbReference type="CDD" id="cd00063">
    <property type="entry name" value="FN3"/>
    <property type="match status" value="4"/>
</dbReference>
<organism evidence="7 8">
    <name type="scientific">Acanthaster planci</name>
    <name type="common">Crown-of-thorns starfish</name>
    <dbReference type="NCBI Taxonomy" id="133434"/>
    <lineage>
        <taxon>Eukaryota</taxon>
        <taxon>Metazoa</taxon>
        <taxon>Echinodermata</taxon>
        <taxon>Eleutherozoa</taxon>
        <taxon>Asterozoa</taxon>
        <taxon>Asteroidea</taxon>
        <taxon>Valvatacea</taxon>
        <taxon>Valvatida</taxon>
        <taxon>Acanthasteridae</taxon>
        <taxon>Acanthaster</taxon>
    </lineage>
</organism>
<keyword evidence="1" id="KW-0732">Signal</keyword>
<evidence type="ECO:0000256" key="2">
    <source>
        <dbReference type="SAM" id="MobiDB-lite"/>
    </source>
</evidence>
<dbReference type="InterPro" id="IPR036116">
    <property type="entry name" value="FN3_sf"/>
</dbReference>
<dbReference type="SMART" id="SM00214">
    <property type="entry name" value="VWC"/>
    <property type="match status" value="6"/>
</dbReference>
<evidence type="ECO:0000259" key="5">
    <source>
        <dbReference type="PROSITE" id="PS50853"/>
    </source>
</evidence>
<dbReference type="GO" id="GO:0005178">
    <property type="term" value="F:integrin binding"/>
    <property type="evidence" value="ECO:0007669"/>
    <property type="project" value="TreeGrafter"/>
</dbReference>
<feature type="domain" description="Fibronectin type-III" evidence="5">
    <location>
        <begin position="916"/>
        <end position="1013"/>
    </location>
</feature>
<feature type="transmembrane region" description="Helical" evidence="3">
    <location>
        <begin position="1027"/>
        <end position="1048"/>
    </location>
</feature>
<dbReference type="InterPro" id="IPR001007">
    <property type="entry name" value="VWF_dom"/>
</dbReference>
<feature type="region of interest" description="Disordered" evidence="2">
    <location>
        <begin position="38"/>
        <end position="57"/>
    </location>
</feature>
<dbReference type="GO" id="GO:0007155">
    <property type="term" value="P:cell adhesion"/>
    <property type="evidence" value="ECO:0007669"/>
    <property type="project" value="TreeGrafter"/>
</dbReference>
<feature type="domain" description="VWFC" evidence="4">
    <location>
        <begin position="454"/>
        <end position="526"/>
    </location>
</feature>
<dbReference type="GO" id="GO:0005615">
    <property type="term" value="C:extracellular space"/>
    <property type="evidence" value="ECO:0007669"/>
    <property type="project" value="TreeGrafter"/>
</dbReference>
<feature type="domain" description="Fibronectin type-III" evidence="5">
    <location>
        <begin position="535"/>
        <end position="647"/>
    </location>
</feature>
<gene>
    <name evidence="8" type="primary">LOC110976780</name>
</gene>
<dbReference type="GO" id="GO:0045597">
    <property type="term" value="P:positive regulation of cell differentiation"/>
    <property type="evidence" value="ECO:0007669"/>
    <property type="project" value="TreeGrafter"/>
</dbReference>
<evidence type="ECO:0000313" key="7">
    <source>
        <dbReference type="Proteomes" id="UP000694845"/>
    </source>
</evidence>
<dbReference type="PROSITE" id="PS50853">
    <property type="entry name" value="FN3"/>
    <property type="match status" value="3"/>
</dbReference>
<dbReference type="PROSITE" id="PS51323">
    <property type="entry name" value="IGFBP_N_2"/>
    <property type="match status" value="1"/>
</dbReference>
<feature type="domain" description="VWFC" evidence="4">
    <location>
        <begin position="382"/>
        <end position="448"/>
    </location>
</feature>
<dbReference type="PROSITE" id="PS50184">
    <property type="entry name" value="VWFC_2"/>
    <property type="match status" value="5"/>
</dbReference>
<dbReference type="PANTHER" id="PTHR11348">
    <property type="entry name" value="CONNECTIVE TISSUE GROWTH FACTOR-RELATED"/>
    <property type="match status" value="1"/>
</dbReference>
<dbReference type="AlphaFoldDB" id="A0A8B7Y175"/>
<keyword evidence="3" id="KW-0812">Transmembrane</keyword>
<dbReference type="OMA" id="WIPSKPY"/>
<reference evidence="8" key="1">
    <citation type="submission" date="2025-08" db="UniProtKB">
        <authorList>
            <consortium name="RefSeq"/>
        </authorList>
    </citation>
    <scope>IDENTIFICATION</scope>
</reference>
<evidence type="ECO:0000313" key="8">
    <source>
        <dbReference type="RefSeq" id="XP_022086045.1"/>
    </source>
</evidence>
<dbReference type="InterPro" id="IPR003961">
    <property type="entry name" value="FN3_dom"/>
</dbReference>
<dbReference type="Pfam" id="PF00041">
    <property type="entry name" value="fn3"/>
    <property type="match status" value="1"/>
</dbReference>
<dbReference type="GeneID" id="110976780"/>
<keyword evidence="3" id="KW-1133">Transmembrane helix</keyword>
<dbReference type="Proteomes" id="UP000694845">
    <property type="component" value="Unplaced"/>
</dbReference>
<name>A0A8B7Y175_ACAPL</name>
<evidence type="ECO:0000259" key="4">
    <source>
        <dbReference type="PROSITE" id="PS50184"/>
    </source>
</evidence>
<feature type="domain" description="Fibronectin type-III" evidence="5">
    <location>
        <begin position="127"/>
        <end position="226"/>
    </location>
</feature>
<dbReference type="PANTHER" id="PTHR11348:SF34">
    <property type="entry name" value="EPIDERMAL CELL SURFACE RECEPTOR-RELATED"/>
    <property type="match status" value="1"/>
</dbReference>
<dbReference type="SMART" id="SM00060">
    <property type="entry name" value="FN3"/>
    <property type="match status" value="4"/>
</dbReference>
<evidence type="ECO:0000256" key="1">
    <source>
        <dbReference type="ARBA" id="ARBA00022729"/>
    </source>
</evidence>
<feature type="domain" description="IGFBP N-terminal" evidence="6">
    <location>
        <begin position="59"/>
        <end position="128"/>
    </location>
</feature>
<dbReference type="InterPro" id="IPR013783">
    <property type="entry name" value="Ig-like_fold"/>
</dbReference>
<evidence type="ECO:0000259" key="6">
    <source>
        <dbReference type="PROSITE" id="PS51323"/>
    </source>
</evidence>
<dbReference type="OrthoDB" id="365605at2759"/>
<dbReference type="SUPFAM" id="SSF49265">
    <property type="entry name" value="Fibronectin type III"/>
    <property type="match status" value="2"/>
</dbReference>
<evidence type="ECO:0000256" key="3">
    <source>
        <dbReference type="SAM" id="Phobius"/>
    </source>
</evidence>
<protein>
    <submittedName>
        <fullName evidence="8">Uncharacterized protein LOC110976780 isoform X1</fullName>
    </submittedName>
</protein>
<dbReference type="SUPFAM" id="SSF57603">
    <property type="entry name" value="FnI-like domain"/>
    <property type="match status" value="3"/>
</dbReference>
<dbReference type="Gene3D" id="2.60.40.10">
    <property type="entry name" value="Immunoglobulins"/>
    <property type="match status" value="4"/>
</dbReference>